<gene>
    <name evidence="1" type="ORF">FOKN1_1337</name>
</gene>
<sequence>MAKAILKMAPGVNCWDNLMLVVQCEEVNLCRIVRLKDRHTALELYRQTAIAYYDHHCGRLVIKIDGLDYPMPCRAWMAVYSCMDQWFEDYVLAVEGV</sequence>
<dbReference type="KEGG" id="ttc:FOKN1_1337"/>
<dbReference type="AlphaFoldDB" id="A0A1Z4VQH6"/>
<dbReference type="Proteomes" id="UP000218765">
    <property type="component" value="Chromosome"/>
</dbReference>
<protein>
    <submittedName>
        <fullName evidence="1">Alanine racemase</fullName>
    </submittedName>
</protein>
<accession>A0A1Z4VQH6</accession>
<evidence type="ECO:0000313" key="2">
    <source>
        <dbReference type="Proteomes" id="UP000218765"/>
    </source>
</evidence>
<organism evidence="1 2">
    <name type="scientific">Thiohalobacter thiocyanaticus</name>
    <dbReference type="NCBI Taxonomy" id="585455"/>
    <lineage>
        <taxon>Bacteria</taxon>
        <taxon>Pseudomonadati</taxon>
        <taxon>Pseudomonadota</taxon>
        <taxon>Gammaproteobacteria</taxon>
        <taxon>Thiohalobacterales</taxon>
        <taxon>Thiohalobacteraceae</taxon>
        <taxon>Thiohalobacter</taxon>
    </lineage>
</organism>
<dbReference type="EMBL" id="AP018052">
    <property type="protein sequence ID" value="BAZ93735.1"/>
    <property type="molecule type" value="Genomic_DNA"/>
</dbReference>
<reference evidence="1 2" key="1">
    <citation type="submission" date="2017-05" db="EMBL/GenBank/DDBJ databases">
        <title>Thiocyanate degradation by Thiohalobacter thiocyanaticus FOKN1.</title>
        <authorList>
            <person name="Oshiki M."/>
            <person name="Fukushima T."/>
            <person name="Kawano S."/>
            <person name="Nakagawa J."/>
        </authorList>
    </citation>
    <scope>NUCLEOTIDE SEQUENCE [LARGE SCALE GENOMIC DNA]</scope>
    <source>
        <strain evidence="1 2">FOKN1</strain>
    </source>
</reference>
<proteinExistence type="predicted"/>
<evidence type="ECO:0000313" key="1">
    <source>
        <dbReference type="EMBL" id="BAZ93735.1"/>
    </source>
</evidence>
<name>A0A1Z4VQH6_9GAMM</name>
<keyword evidence="2" id="KW-1185">Reference proteome</keyword>